<reference evidence="1" key="1">
    <citation type="journal article" date="2014" name="Int. J. Syst. Evol. Microbiol.">
        <title>Complete genome sequence of Corynebacterium casei LMG S-19264T (=DSM 44701T), isolated from a smear-ripened cheese.</title>
        <authorList>
            <consortium name="US DOE Joint Genome Institute (JGI-PGF)"/>
            <person name="Walter F."/>
            <person name="Albersmeier A."/>
            <person name="Kalinowski J."/>
            <person name="Ruckert C."/>
        </authorList>
    </citation>
    <scope>NUCLEOTIDE SEQUENCE</scope>
    <source>
        <strain evidence="1">KCTC 12710</strain>
    </source>
</reference>
<sequence>MRKTNPFRKPEEAWTVTENGIELEYPIFHHDPTIPDDPIIKRTMEEVIEDIDFCGWEGNKEDRIVDSTGKVFIAKFEKTKGYSLLIIPTEFWSGVFPGEVERTMNIGEIKEIMISGIKRNEIRINENIDELKKVVNSMSSIKEILLKCENYF</sequence>
<accession>A0A918VGN9</accession>
<protein>
    <submittedName>
        <fullName evidence="1">Uncharacterized protein</fullName>
    </submittedName>
</protein>
<dbReference type="AlphaFoldDB" id="A0A918VGN9"/>
<proteinExistence type="predicted"/>
<comment type="caution">
    <text evidence="1">The sequence shown here is derived from an EMBL/GenBank/DDBJ whole genome shotgun (WGS) entry which is preliminary data.</text>
</comment>
<name>A0A918VGN9_9FLAO</name>
<gene>
    <name evidence="1" type="ORF">GCM10007028_36410</name>
</gene>
<organism evidence="1 2">
    <name type="scientific">Algibacter mikhailovii</name>
    <dbReference type="NCBI Taxonomy" id="425498"/>
    <lineage>
        <taxon>Bacteria</taxon>
        <taxon>Pseudomonadati</taxon>
        <taxon>Bacteroidota</taxon>
        <taxon>Flavobacteriia</taxon>
        <taxon>Flavobacteriales</taxon>
        <taxon>Flavobacteriaceae</taxon>
        <taxon>Algibacter</taxon>
    </lineage>
</organism>
<dbReference type="EMBL" id="BMWZ01000024">
    <property type="protein sequence ID" value="GGZ95002.1"/>
    <property type="molecule type" value="Genomic_DNA"/>
</dbReference>
<evidence type="ECO:0000313" key="1">
    <source>
        <dbReference type="EMBL" id="GGZ95002.1"/>
    </source>
</evidence>
<keyword evidence="2" id="KW-1185">Reference proteome</keyword>
<reference evidence="1" key="2">
    <citation type="submission" date="2020-09" db="EMBL/GenBank/DDBJ databases">
        <authorList>
            <person name="Sun Q."/>
            <person name="Kim S."/>
        </authorList>
    </citation>
    <scope>NUCLEOTIDE SEQUENCE</scope>
    <source>
        <strain evidence="1">KCTC 12710</strain>
    </source>
</reference>
<evidence type="ECO:0000313" key="2">
    <source>
        <dbReference type="Proteomes" id="UP000636004"/>
    </source>
</evidence>
<dbReference type="RefSeq" id="WP_189362877.1">
    <property type="nucleotide sequence ID" value="NZ_BMWZ01000024.1"/>
</dbReference>
<dbReference type="Proteomes" id="UP000636004">
    <property type="component" value="Unassembled WGS sequence"/>
</dbReference>